<comment type="caution">
    <text evidence="1">The sequence shown here is derived from an EMBL/GenBank/DDBJ whole genome shotgun (WGS) entry which is preliminary data.</text>
</comment>
<dbReference type="InParanoid" id="S7W942"/>
<sequence>MSRNEEFKVETLKKLPSYFLIVNNKAKLSNTDIIRVKELTNGIVDRVEIINEMDSNEDLDGHPDLILLLNDVLYFHLKNPLLLYKAEIFIYKKNFCMDAVYKALSHYSECKINNGK</sequence>
<proteinExistence type="predicted"/>
<dbReference type="Pfam" id="PF17025">
    <property type="entry name" value="DUF5099"/>
    <property type="match status" value="1"/>
</dbReference>
<dbReference type="EMBL" id="ATCN01000252">
    <property type="protein sequence ID" value="EPR79450.1"/>
    <property type="molecule type" value="Genomic_DNA"/>
</dbReference>
<dbReference type="HOGENOM" id="CLU_162190_0_0_1"/>
<dbReference type="InterPro" id="IPR031503">
    <property type="entry name" value="DUF5099"/>
</dbReference>
<organism evidence="1 2">
    <name type="scientific">Spraguea lophii (strain 42_110)</name>
    <name type="common">Microsporidian parasite</name>
    <dbReference type="NCBI Taxonomy" id="1358809"/>
    <lineage>
        <taxon>Eukaryota</taxon>
        <taxon>Fungi</taxon>
        <taxon>Fungi incertae sedis</taxon>
        <taxon>Microsporidia</taxon>
        <taxon>Spragueidae</taxon>
        <taxon>Spraguea</taxon>
    </lineage>
</organism>
<protein>
    <submittedName>
        <fullName evidence="1">Uncharacterized protein</fullName>
    </submittedName>
</protein>
<dbReference type="VEuPathDB" id="MicrosporidiaDB:SLOPH_1650"/>
<keyword evidence="2" id="KW-1185">Reference proteome</keyword>
<evidence type="ECO:0000313" key="1">
    <source>
        <dbReference type="EMBL" id="EPR79450.1"/>
    </source>
</evidence>
<gene>
    <name evidence="1" type="ORF">SLOPH_1650</name>
</gene>
<dbReference type="OMA" id="DLIIYCN"/>
<accession>S7W942</accession>
<evidence type="ECO:0000313" key="2">
    <source>
        <dbReference type="Proteomes" id="UP000014978"/>
    </source>
</evidence>
<dbReference type="OrthoDB" id="2187052at2759"/>
<name>S7W942_SPRLO</name>
<dbReference type="AlphaFoldDB" id="S7W942"/>
<reference evidence="2" key="1">
    <citation type="journal article" date="2013" name="PLoS Genet.">
        <title>The genome of Spraguea lophii and the basis of host-microsporidian interactions.</title>
        <authorList>
            <person name="Campbell S.E."/>
            <person name="Williams T.A."/>
            <person name="Yousuf A."/>
            <person name="Soanes D.M."/>
            <person name="Paszkiewicz K.H."/>
            <person name="Williams B.A.P."/>
        </authorList>
    </citation>
    <scope>NUCLEOTIDE SEQUENCE [LARGE SCALE GENOMIC DNA]</scope>
    <source>
        <strain evidence="2">42_110</strain>
    </source>
</reference>
<dbReference type="Proteomes" id="UP000014978">
    <property type="component" value="Unassembled WGS sequence"/>
</dbReference>